<dbReference type="SUPFAM" id="SSF46626">
    <property type="entry name" value="Cytochrome c"/>
    <property type="match status" value="1"/>
</dbReference>
<dbReference type="PROSITE" id="PS51007">
    <property type="entry name" value="CYTC"/>
    <property type="match status" value="1"/>
</dbReference>
<keyword evidence="2 4" id="KW-0479">Metal-binding</keyword>
<sequence>MKNLMIFLSLSTVIFANSAKELVDTKCTICHLASQPSASERQNMIAPPMFGVMNNLGIHFKDDKKAITAFVKDYVINPDEKKAVCQSHAITRFGVMPSQKGSITPEELDKVANYLFDEYLKK</sequence>
<dbReference type="AlphaFoldDB" id="A0A0S4XMQ7"/>
<dbReference type="GO" id="GO:0009055">
    <property type="term" value="F:electron transfer activity"/>
    <property type="evidence" value="ECO:0007669"/>
    <property type="project" value="InterPro"/>
</dbReference>
<keyword evidence="3 4" id="KW-0408">Iron</keyword>
<evidence type="ECO:0000256" key="4">
    <source>
        <dbReference type="PROSITE-ProRule" id="PRU00433"/>
    </source>
</evidence>
<dbReference type="InterPro" id="IPR036909">
    <property type="entry name" value="Cyt_c-like_dom_sf"/>
</dbReference>
<organism evidence="6">
    <name type="scientific">Sulfurovum sp. enrichment culture clone C5</name>
    <dbReference type="NCBI Taxonomy" id="497650"/>
    <lineage>
        <taxon>Bacteria</taxon>
        <taxon>Pseudomonadati</taxon>
        <taxon>Campylobacterota</taxon>
        <taxon>Epsilonproteobacteria</taxon>
        <taxon>Campylobacterales</taxon>
        <taxon>Sulfurovaceae</taxon>
        <taxon>Sulfurovum</taxon>
        <taxon>environmental samples</taxon>
    </lineage>
</organism>
<evidence type="ECO:0000256" key="2">
    <source>
        <dbReference type="ARBA" id="ARBA00022723"/>
    </source>
</evidence>
<dbReference type="GO" id="GO:0020037">
    <property type="term" value="F:heme binding"/>
    <property type="evidence" value="ECO:0007669"/>
    <property type="project" value="InterPro"/>
</dbReference>
<evidence type="ECO:0000256" key="3">
    <source>
        <dbReference type="ARBA" id="ARBA00023004"/>
    </source>
</evidence>
<name>A0A0S4XMQ7_9BACT</name>
<gene>
    <name evidence="6" type="ORF">BN3087_330017</name>
</gene>
<accession>A0A0S4XMQ7</accession>
<evidence type="ECO:0000259" key="5">
    <source>
        <dbReference type="PROSITE" id="PS51007"/>
    </source>
</evidence>
<protein>
    <submittedName>
        <fullName evidence="6">Putative Cytochrome c, class I</fullName>
    </submittedName>
</protein>
<evidence type="ECO:0000313" key="6">
    <source>
        <dbReference type="EMBL" id="CUV65401.1"/>
    </source>
</evidence>
<proteinExistence type="predicted"/>
<evidence type="ECO:0000256" key="1">
    <source>
        <dbReference type="ARBA" id="ARBA00022617"/>
    </source>
</evidence>
<dbReference type="GO" id="GO:0046872">
    <property type="term" value="F:metal ion binding"/>
    <property type="evidence" value="ECO:0007669"/>
    <property type="project" value="UniProtKB-KW"/>
</dbReference>
<feature type="domain" description="Cytochrome c" evidence="5">
    <location>
        <begin position="1"/>
        <end position="119"/>
    </location>
</feature>
<dbReference type="EMBL" id="FAXN01000033">
    <property type="protein sequence ID" value="CUV65401.1"/>
    <property type="molecule type" value="Genomic_DNA"/>
</dbReference>
<reference evidence="6" key="1">
    <citation type="submission" date="2015-11" db="EMBL/GenBank/DDBJ databases">
        <authorList>
            <person name="Zhang Y."/>
            <person name="Guo Z."/>
        </authorList>
    </citation>
    <scope>NUCLEOTIDE SEQUENCE</scope>
    <source>
        <strain evidence="6">BN30871</strain>
    </source>
</reference>
<dbReference type="Gene3D" id="1.10.760.10">
    <property type="entry name" value="Cytochrome c-like domain"/>
    <property type="match status" value="1"/>
</dbReference>
<dbReference type="InterPro" id="IPR009056">
    <property type="entry name" value="Cyt_c-like_dom"/>
</dbReference>
<keyword evidence="1 4" id="KW-0349">Heme</keyword>